<feature type="transmembrane region" description="Helical" evidence="18">
    <location>
        <begin position="244"/>
        <end position="264"/>
    </location>
</feature>
<evidence type="ECO:0000256" key="10">
    <source>
        <dbReference type="ARBA" id="ARBA00022741"/>
    </source>
</evidence>
<keyword evidence="12" id="KW-0067">ATP-binding</keyword>
<feature type="transmembrane region" description="Helical" evidence="18">
    <location>
        <begin position="179"/>
        <end position="198"/>
    </location>
</feature>
<evidence type="ECO:0000256" key="4">
    <source>
        <dbReference type="ARBA" id="ARBA00012438"/>
    </source>
</evidence>
<feature type="transmembrane region" description="Helical" evidence="18">
    <location>
        <begin position="26"/>
        <end position="48"/>
    </location>
</feature>
<evidence type="ECO:0000256" key="7">
    <source>
        <dbReference type="ARBA" id="ARBA00022490"/>
    </source>
</evidence>
<feature type="transmembrane region" description="Helical" evidence="18">
    <location>
        <begin position="96"/>
        <end position="116"/>
    </location>
</feature>
<gene>
    <name evidence="20" type="ORF">ACFP2T_47685</name>
</gene>
<evidence type="ECO:0000256" key="9">
    <source>
        <dbReference type="ARBA" id="ARBA00022679"/>
    </source>
</evidence>
<dbReference type="Proteomes" id="UP001596203">
    <property type="component" value="Unassembled WGS sequence"/>
</dbReference>
<comment type="cofactor">
    <cofactor evidence="2">
        <name>[4Fe-4S] cluster</name>
        <dbReference type="ChEBI" id="CHEBI:49883"/>
    </cofactor>
</comment>
<accession>A0ABW1KPT2</accession>
<dbReference type="InterPro" id="IPR003594">
    <property type="entry name" value="HATPase_dom"/>
</dbReference>
<dbReference type="Pfam" id="PF02518">
    <property type="entry name" value="HATPase_c"/>
    <property type="match status" value="1"/>
</dbReference>
<keyword evidence="18" id="KW-1133">Transmembrane helix</keyword>
<dbReference type="GO" id="GO:0016301">
    <property type="term" value="F:kinase activity"/>
    <property type="evidence" value="ECO:0007669"/>
    <property type="project" value="UniProtKB-KW"/>
</dbReference>
<dbReference type="EC" id="2.7.13.3" evidence="4"/>
<dbReference type="Pfam" id="PF07730">
    <property type="entry name" value="HisKA_3"/>
    <property type="match status" value="1"/>
</dbReference>
<evidence type="ECO:0000256" key="12">
    <source>
        <dbReference type="ARBA" id="ARBA00022840"/>
    </source>
</evidence>
<comment type="subcellular location">
    <subcellularLocation>
        <location evidence="3">Cytoplasm</location>
    </subcellularLocation>
</comment>
<keyword evidence="18" id="KW-0812">Transmembrane</keyword>
<feature type="transmembrane region" description="Helical" evidence="18">
    <location>
        <begin position="306"/>
        <end position="325"/>
    </location>
</feature>
<dbReference type="InterPro" id="IPR011712">
    <property type="entry name" value="Sig_transdc_His_kin_sub3_dim/P"/>
</dbReference>
<dbReference type="InterPro" id="IPR036890">
    <property type="entry name" value="HATPase_C_sf"/>
</dbReference>
<dbReference type="InterPro" id="IPR004358">
    <property type="entry name" value="Sig_transdc_His_kin-like_C"/>
</dbReference>
<evidence type="ECO:0000259" key="19">
    <source>
        <dbReference type="SMART" id="SM00387"/>
    </source>
</evidence>
<proteinExistence type="predicted"/>
<keyword evidence="9" id="KW-0808">Transferase</keyword>
<comment type="catalytic activity">
    <reaction evidence="1">
        <text>ATP + protein L-histidine = ADP + protein N-phospho-L-histidine.</text>
        <dbReference type="EC" id="2.7.13.3"/>
    </reaction>
</comment>
<protein>
    <recommendedName>
        <fullName evidence="5">Oxygen sensor histidine kinase NreB</fullName>
        <ecNumber evidence="4">2.7.13.3</ecNumber>
    </recommendedName>
    <alternativeName>
        <fullName evidence="17">Nitrogen regulation protein B</fullName>
    </alternativeName>
</protein>
<evidence type="ECO:0000313" key="20">
    <source>
        <dbReference type="EMBL" id="MFC6023822.1"/>
    </source>
</evidence>
<dbReference type="PANTHER" id="PTHR24421:SF10">
    <property type="entry name" value="NITRATE_NITRITE SENSOR PROTEIN NARQ"/>
    <property type="match status" value="1"/>
</dbReference>
<evidence type="ECO:0000256" key="11">
    <source>
        <dbReference type="ARBA" id="ARBA00022777"/>
    </source>
</evidence>
<dbReference type="InterPro" id="IPR050482">
    <property type="entry name" value="Sensor_HK_TwoCompSys"/>
</dbReference>
<keyword evidence="10" id="KW-0547">Nucleotide-binding</keyword>
<keyword evidence="11 20" id="KW-0418">Kinase</keyword>
<evidence type="ECO:0000256" key="18">
    <source>
        <dbReference type="SAM" id="Phobius"/>
    </source>
</evidence>
<organism evidence="20 21">
    <name type="scientific">Plantactinospora solaniradicis</name>
    <dbReference type="NCBI Taxonomy" id="1723736"/>
    <lineage>
        <taxon>Bacteria</taxon>
        <taxon>Bacillati</taxon>
        <taxon>Actinomycetota</taxon>
        <taxon>Actinomycetes</taxon>
        <taxon>Micromonosporales</taxon>
        <taxon>Micromonosporaceae</taxon>
        <taxon>Plantactinospora</taxon>
    </lineage>
</organism>
<evidence type="ECO:0000256" key="13">
    <source>
        <dbReference type="ARBA" id="ARBA00023004"/>
    </source>
</evidence>
<evidence type="ECO:0000313" key="21">
    <source>
        <dbReference type="Proteomes" id="UP001596203"/>
    </source>
</evidence>
<comment type="caution">
    <text evidence="20">The sequence shown here is derived from an EMBL/GenBank/DDBJ whole genome shotgun (WGS) entry which is preliminary data.</text>
</comment>
<dbReference type="Gene3D" id="1.20.5.1930">
    <property type="match status" value="1"/>
</dbReference>
<evidence type="ECO:0000256" key="17">
    <source>
        <dbReference type="ARBA" id="ARBA00030800"/>
    </source>
</evidence>
<comment type="function">
    <text evidence="16">Member of the two-component regulatory system NreB/NreC involved in the control of dissimilatory nitrate/nitrite reduction in response to oxygen. NreB functions as a direct oxygen sensor histidine kinase which is autophosphorylated, in the absence of oxygen, probably at the conserved histidine residue, and transfers its phosphate group probably to a conserved aspartate residue of NreC. NreB/NreC activates the expression of the nitrate (narGHJI) and nitrite (nir) reductase operons, as well as the putative nitrate transporter gene narT.</text>
</comment>
<evidence type="ECO:0000256" key="5">
    <source>
        <dbReference type="ARBA" id="ARBA00017322"/>
    </source>
</evidence>
<evidence type="ECO:0000256" key="6">
    <source>
        <dbReference type="ARBA" id="ARBA00022485"/>
    </source>
</evidence>
<keyword evidence="13" id="KW-0408">Iron</keyword>
<keyword evidence="14" id="KW-0902">Two-component regulatory system</keyword>
<dbReference type="SUPFAM" id="SSF55874">
    <property type="entry name" value="ATPase domain of HSP90 chaperone/DNA topoisomerase II/histidine kinase"/>
    <property type="match status" value="1"/>
</dbReference>
<name>A0ABW1KPT2_9ACTN</name>
<feature type="transmembrane region" description="Helical" evidence="18">
    <location>
        <begin position="128"/>
        <end position="151"/>
    </location>
</feature>
<dbReference type="EMBL" id="JBHSPR010000129">
    <property type="protein sequence ID" value="MFC6023822.1"/>
    <property type="molecule type" value="Genomic_DNA"/>
</dbReference>
<dbReference type="RefSeq" id="WP_377434670.1">
    <property type="nucleotide sequence ID" value="NZ_JBHSPR010000129.1"/>
</dbReference>
<keyword evidence="15" id="KW-0411">Iron-sulfur</keyword>
<evidence type="ECO:0000256" key="3">
    <source>
        <dbReference type="ARBA" id="ARBA00004496"/>
    </source>
</evidence>
<feature type="transmembrane region" description="Helical" evidence="18">
    <location>
        <begin position="276"/>
        <end position="300"/>
    </location>
</feature>
<sequence>MIIVGSTAVGLDTVTASAERDLPAIYHSYGTVAFLTSLPPVVLGALLIRARPRHAVGWALTAFGVTWLVNVIAGEWSSYGALVAPDAPGVGLADWYYSRFGAWLLPLLALVGVVFPDGRLPTDPRWRWGTVAGLAITSIAPAALMFAPFAAVVELAGERSPKHEAIAIDLLTLPLPYEVWQAVVSVGRVTLFGSLIVPAAVMAHRYRRAGPEQRAQIRWLMWAAIVSVLIVGLTLRLTGIWGELPLTLIVALNCAAIAIAVTRHRLYDIDRLLPTTLVYATLIGTFLLADLIVIAVAGSLLDGQDAALLAMALVAILYTACRDWLWRWARRLLLGIRPDAQRAIAILARQLELAATPEEQLRNLAHTVARELRLSYVLVVVERGTGERISVAHGQPTAHQVDLPVAYRGRRIGRLILGTRRGGRLSAGDQALLGDLVRQAAAAAQATDEAASLRRTRVQLVTAREEERRRLRRDLHDGLGPTIAAAAMHVKAARSVAGQSVEADRLLGASVDALSTLMEDVRRLVYNMRPPALDELGLVGALTPQLDTLCYADVLVTVDVPDSAPRLPAACEVAAYRILVEALTNVSRHAAARRCHISIHAGPDPADPTAKVHTLEVVVRDDGRGIPDSPTTGVGLLSMRERAAELGGFCDVAKAPGGGTQVRSLLPYDAQPAEDPVHA</sequence>
<dbReference type="CDD" id="cd16917">
    <property type="entry name" value="HATPase_UhpB-NarQ-NarX-like"/>
    <property type="match status" value="1"/>
</dbReference>
<evidence type="ECO:0000256" key="2">
    <source>
        <dbReference type="ARBA" id="ARBA00001966"/>
    </source>
</evidence>
<keyword evidence="7" id="KW-0963">Cytoplasm</keyword>
<dbReference type="SMART" id="SM00387">
    <property type="entry name" value="HATPase_c"/>
    <property type="match status" value="1"/>
</dbReference>
<evidence type="ECO:0000256" key="15">
    <source>
        <dbReference type="ARBA" id="ARBA00023014"/>
    </source>
</evidence>
<reference evidence="21" key="1">
    <citation type="journal article" date="2019" name="Int. J. Syst. Evol. Microbiol.">
        <title>The Global Catalogue of Microorganisms (GCM) 10K type strain sequencing project: providing services to taxonomists for standard genome sequencing and annotation.</title>
        <authorList>
            <consortium name="The Broad Institute Genomics Platform"/>
            <consortium name="The Broad Institute Genome Sequencing Center for Infectious Disease"/>
            <person name="Wu L."/>
            <person name="Ma J."/>
        </authorList>
    </citation>
    <scope>NUCLEOTIDE SEQUENCE [LARGE SCALE GENOMIC DNA]</scope>
    <source>
        <strain evidence="21">ZS-35-S2</strain>
    </source>
</reference>
<keyword evidence="15" id="KW-0479">Metal-binding</keyword>
<evidence type="ECO:0000256" key="14">
    <source>
        <dbReference type="ARBA" id="ARBA00023012"/>
    </source>
</evidence>
<keyword evidence="6" id="KW-0004">4Fe-4S</keyword>
<feature type="domain" description="Histidine kinase/HSP90-like ATPase" evidence="19">
    <location>
        <begin position="570"/>
        <end position="670"/>
    </location>
</feature>
<evidence type="ECO:0000256" key="8">
    <source>
        <dbReference type="ARBA" id="ARBA00022553"/>
    </source>
</evidence>
<feature type="transmembrane region" description="Helical" evidence="18">
    <location>
        <begin position="55"/>
        <end position="76"/>
    </location>
</feature>
<dbReference type="Gene3D" id="3.30.565.10">
    <property type="entry name" value="Histidine kinase-like ATPase, C-terminal domain"/>
    <property type="match status" value="1"/>
</dbReference>
<dbReference type="PANTHER" id="PTHR24421">
    <property type="entry name" value="NITRATE/NITRITE SENSOR PROTEIN NARX-RELATED"/>
    <property type="match status" value="1"/>
</dbReference>
<feature type="transmembrane region" description="Helical" evidence="18">
    <location>
        <begin position="219"/>
        <end position="238"/>
    </location>
</feature>
<keyword evidence="18" id="KW-0472">Membrane</keyword>
<dbReference type="PRINTS" id="PR00344">
    <property type="entry name" value="BCTRLSENSOR"/>
</dbReference>
<keyword evidence="8" id="KW-0597">Phosphoprotein</keyword>
<evidence type="ECO:0000256" key="16">
    <source>
        <dbReference type="ARBA" id="ARBA00024827"/>
    </source>
</evidence>
<evidence type="ECO:0000256" key="1">
    <source>
        <dbReference type="ARBA" id="ARBA00000085"/>
    </source>
</evidence>
<keyword evidence="21" id="KW-1185">Reference proteome</keyword>